<organism evidence="1 2">
    <name type="scientific">Lasiosphaeria miniovina</name>
    <dbReference type="NCBI Taxonomy" id="1954250"/>
    <lineage>
        <taxon>Eukaryota</taxon>
        <taxon>Fungi</taxon>
        <taxon>Dikarya</taxon>
        <taxon>Ascomycota</taxon>
        <taxon>Pezizomycotina</taxon>
        <taxon>Sordariomycetes</taxon>
        <taxon>Sordariomycetidae</taxon>
        <taxon>Sordariales</taxon>
        <taxon>Lasiosphaeriaceae</taxon>
        <taxon>Lasiosphaeria</taxon>
    </lineage>
</organism>
<comment type="caution">
    <text evidence="1">The sequence shown here is derived from an EMBL/GenBank/DDBJ whole genome shotgun (WGS) entry which is preliminary data.</text>
</comment>
<name>A0AA39ZR04_9PEZI</name>
<keyword evidence="2" id="KW-1185">Reference proteome</keyword>
<reference evidence="1" key="1">
    <citation type="submission" date="2023-06" db="EMBL/GenBank/DDBJ databases">
        <title>Genome-scale phylogeny and comparative genomics of the fungal order Sordariales.</title>
        <authorList>
            <consortium name="Lawrence Berkeley National Laboratory"/>
            <person name="Hensen N."/>
            <person name="Bonometti L."/>
            <person name="Westerberg I."/>
            <person name="Brannstrom I.O."/>
            <person name="Guillou S."/>
            <person name="Cros-Aarteil S."/>
            <person name="Calhoun S."/>
            <person name="Haridas S."/>
            <person name="Kuo A."/>
            <person name="Mondo S."/>
            <person name="Pangilinan J."/>
            <person name="Riley R."/>
            <person name="LaButti K."/>
            <person name="Andreopoulos B."/>
            <person name="Lipzen A."/>
            <person name="Chen C."/>
            <person name="Yanf M."/>
            <person name="Daum C."/>
            <person name="Ng V."/>
            <person name="Clum A."/>
            <person name="Steindorff A."/>
            <person name="Ohm R."/>
            <person name="Martin F."/>
            <person name="Silar P."/>
            <person name="Natvig D."/>
            <person name="Lalanne C."/>
            <person name="Gautier V."/>
            <person name="Ament-velasquez S.L."/>
            <person name="Kruys A."/>
            <person name="Hutchinson M.I."/>
            <person name="Powell A.J."/>
            <person name="Barry K."/>
            <person name="Miller A.N."/>
            <person name="Grigoriev I.V."/>
            <person name="Debuchy R."/>
            <person name="Gladieux P."/>
            <person name="Thoren M.H."/>
            <person name="Johannesson H."/>
        </authorList>
    </citation>
    <scope>NUCLEOTIDE SEQUENCE</scope>
    <source>
        <strain evidence="1">SMH2392-1A</strain>
    </source>
</reference>
<accession>A0AA39ZR04</accession>
<dbReference type="RefSeq" id="XP_060289779.1">
    <property type="nucleotide sequence ID" value="XM_060446352.1"/>
</dbReference>
<dbReference type="GeneID" id="85329622"/>
<sequence>MWPGFNAPEASGQPPHAAVDAHVMSLLIRQHAAVHCCDICFEFFITVEQLMPFFCGRTGCESFLNRKNFRRHLTTAAAHSQAKFGCRCGHGSTRKDNFRKHLERGTCEGSLPYTCLCGYTMDSEVDAADAAFWEHEDTVRSGSEAMEIRMMDEIMKQKPRVP</sequence>
<evidence type="ECO:0000313" key="1">
    <source>
        <dbReference type="EMBL" id="KAK0702115.1"/>
    </source>
</evidence>
<protein>
    <submittedName>
        <fullName evidence="1">Uncharacterized protein</fullName>
    </submittedName>
</protein>
<dbReference type="Proteomes" id="UP001172101">
    <property type="component" value="Unassembled WGS sequence"/>
</dbReference>
<proteinExistence type="predicted"/>
<dbReference type="AlphaFoldDB" id="A0AA39ZR04"/>
<gene>
    <name evidence="1" type="ORF">B0T26DRAFT_758063</name>
</gene>
<dbReference type="EMBL" id="JAUIRO010000009">
    <property type="protein sequence ID" value="KAK0702115.1"/>
    <property type="molecule type" value="Genomic_DNA"/>
</dbReference>
<evidence type="ECO:0000313" key="2">
    <source>
        <dbReference type="Proteomes" id="UP001172101"/>
    </source>
</evidence>